<dbReference type="RefSeq" id="WP_064552674.1">
    <property type="nucleotide sequence ID" value="NZ_LXMA01000038.1"/>
</dbReference>
<proteinExistence type="predicted"/>
<dbReference type="Proteomes" id="UP000078290">
    <property type="component" value="Unassembled WGS sequence"/>
</dbReference>
<name>A0A1B7KQ17_PARTM</name>
<dbReference type="Gene3D" id="3.60.110.10">
    <property type="entry name" value="Carbon-nitrogen hydrolase"/>
    <property type="match status" value="1"/>
</dbReference>
<dbReference type="OrthoDB" id="9811121at2"/>
<evidence type="ECO:0000313" key="1">
    <source>
        <dbReference type="EMBL" id="OAT72172.1"/>
    </source>
</evidence>
<dbReference type="AlphaFoldDB" id="A0A1B7KQ17"/>
<evidence type="ECO:0000313" key="2">
    <source>
        <dbReference type="Proteomes" id="UP000078290"/>
    </source>
</evidence>
<protein>
    <submittedName>
        <fullName evidence="1">Uncharacterized protein</fullName>
    </submittedName>
</protein>
<dbReference type="EMBL" id="LXMA01000038">
    <property type="protein sequence ID" value="OAT72172.1"/>
    <property type="molecule type" value="Genomic_DNA"/>
</dbReference>
<sequence>MGYGDISSSNDTVRVTVVNYKTPCLHPSKAVMENAKNIANMIVGMKQGLLEIDLVICEGETFFRTSLSSNFSFRMKVKKKLRNSLHNRLI</sequence>
<reference evidence="2" key="1">
    <citation type="submission" date="2016-05" db="EMBL/GenBank/DDBJ databases">
        <authorList>
            <person name="Wang W."/>
            <person name="Zhu L."/>
        </authorList>
    </citation>
    <scope>NUCLEOTIDE SEQUENCE [LARGE SCALE GENOMIC DNA]</scope>
    <source>
        <strain evidence="2">W-2</strain>
    </source>
</reference>
<dbReference type="InterPro" id="IPR036526">
    <property type="entry name" value="C-N_Hydrolase_sf"/>
</dbReference>
<accession>A0A1B7KQ17</accession>
<organism evidence="1 2">
    <name type="scientific">Parageobacillus thermoglucosidasius</name>
    <name type="common">Geobacillus thermoglucosidasius</name>
    <dbReference type="NCBI Taxonomy" id="1426"/>
    <lineage>
        <taxon>Bacteria</taxon>
        <taxon>Bacillati</taxon>
        <taxon>Bacillota</taxon>
        <taxon>Bacilli</taxon>
        <taxon>Bacillales</taxon>
        <taxon>Anoxybacillaceae</taxon>
        <taxon>Parageobacillus</taxon>
    </lineage>
</organism>
<gene>
    <name evidence="1" type="ORF">A7K69_12340</name>
</gene>
<comment type="caution">
    <text evidence="1">The sequence shown here is derived from an EMBL/GenBank/DDBJ whole genome shotgun (WGS) entry which is preliminary data.</text>
</comment>